<protein>
    <submittedName>
        <fullName evidence="1">Uncharacterized protein</fullName>
    </submittedName>
</protein>
<organism evidence="1">
    <name type="scientific">Dictyoglomus turgidum</name>
    <dbReference type="NCBI Taxonomy" id="513050"/>
    <lineage>
        <taxon>Bacteria</taxon>
        <taxon>Pseudomonadati</taxon>
        <taxon>Dictyoglomota</taxon>
        <taxon>Dictyoglomia</taxon>
        <taxon>Dictyoglomales</taxon>
        <taxon>Dictyoglomaceae</taxon>
        <taxon>Dictyoglomus</taxon>
    </lineage>
</organism>
<proteinExistence type="predicted"/>
<reference evidence="1" key="1">
    <citation type="journal article" date="2020" name="mSystems">
        <title>Genome- and Community-Level Interaction Insights into Carbon Utilization and Element Cycling Functions of Hydrothermarchaeota in Hydrothermal Sediment.</title>
        <authorList>
            <person name="Zhou Z."/>
            <person name="Liu Y."/>
            <person name="Xu W."/>
            <person name="Pan J."/>
            <person name="Luo Z.H."/>
            <person name="Li M."/>
        </authorList>
    </citation>
    <scope>NUCLEOTIDE SEQUENCE [LARGE SCALE GENOMIC DNA]</scope>
    <source>
        <strain evidence="1">SpSt-751</strain>
    </source>
</reference>
<accession>A0A7C3WVR2</accession>
<comment type="caution">
    <text evidence="1">The sequence shown here is derived from an EMBL/GenBank/DDBJ whole genome shotgun (WGS) entry which is preliminary data.</text>
</comment>
<evidence type="ECO:0000313" key="1">
    <source>
        <dbReference type="EMBL" id="HGB30973.1"/>
    </source>
</evidence>
<dbReference type="AlphaFoldDB" id="A0A7C3WVR2"/>
<sequence length="106" mass="11801">MPRIGIDPGQGGIGGGWIVTGTPITSNKWEKTYIVNGEKVTLRLRDRISPEVALRMLVKVGLYCLAKGIEKTYPDMGRWASYLSRFCDRDPYLVTKPEEVKQGSLG</sequence>
<name>A0A7C3WVR2_9BACT</name>
<dbReference type="EMBL" id="DTGA01000091">
    <property type="protein sequence ID" value="HGB30973.1"/>
    <property type="molecule type" value="Genomic_DNA"/>
</dbReference>
<gene>
    <name evidence="1" type="ORF">ENV35_03750</name>
</gene>